<organism evidence="1 2">
    <name type="scientific">Rhodothalassium salexigens DSM 2132</name>
    <dbReference type="NCBI Taxonomy" id="1188247"/>
    <lineage>
        <taxon>Bacteria</taxon>
        <taxon>Pseudomonadati</taxon>
        <taxon>Pseudomonadota</taxon>
        <taxon>Alphaproteobacteria</taxon>
        <taxon>Rhodothalassiales</taxon>
        <taxon>Rhodothalassiaceae</taxon>
        <taxon>Rhodothalassium</taxon>
    </lineage>
</organism>
<dbReference type="Proteomes" id="UP000295399">
    <property type="component" value="Unassembled WGS sequence"/>
</dbReference>
<name>A0A4V2SQ75_RHOSA</name>
<keyword evidence="2" id="KW-1185">Reference proteome</keyword>
<comment type="caution">
    <text evidence="1">The sequence shown here is derived from an EMBL/GenBank/DDBJ whole genome shotgun (WGS) entry which is preliminary data.</text>
</comment>
<proteinExistence type="predicted"/>
<accession>A0A4V2SQ75</accession>
<dbReference type="EMBL" id="SLXO01000002">
    <property type="protein sequence ID" value="TCP37956.1"/>
    <property type="molecule type" value="Genomic_DNA"/>
</dbReference>
<protein>
    <submittedName>
        <fullName evidence="1">Uncharacterized protein</fullName>
    </submittedName>
</protein>
<dbReference type="InParanoid" id="A0A4V2SQ75"/>
<sequence length="127" mass="13648">MESKEEQAWSALGLHQRYRFDLDKMGLELEEAKLQTLGRFTGQPLIGGLRTDRGTDPRAIAGSSAMLWAGDAWQMAADAPDGVGLRVANDVPLGRGVSLRPRLDMMVGSYGQMVGGMGGGVSLHLDF</sequence>
<gene>
    <name evidence="1" type="ORF">EV659_102367</name>
</gene>
<evidence type="ECO:0000313" key="2">
    <source>
        <dbReference type="Proteomes" id="UP000295399"/>
    </source>
</evidence>
<evidence type="ECO:0000313" key="1">
    <source>
        <dbReference type="EMBL" id="TCP37956.1"/>
    </source>
</evidence>
<dbReference type="RefSeq" id="WP_132707605.1">
    <property type="nucleotide sequence ID" value="NZ_JACIGF010000002.1"/>
</dbReference>
<reference evidence="1 2" key="1">
    <citation type="submission" date="2019-03" db="EMBL/GenBank/DDBJ databases">
        <title>Genomic Encyclopedia of Type Strains, Phase IV (KMG-IV): sequencing the most valuable type-strain genomes for metagenomic binning, comparative biology and taxonomic classification.</title>
        <authorList>
            <person name="Goeker M."/>
        </authorList>
    </citation>
    <scope>NUCLEOTIDE SEQUENCE [LARGE SCALE GENOMIC DNA]</scope>
    <source>
        <strain evidence="1 2">DSM 2132</strain>
    </source>
</reference>
<dbReference type="AlphaFoldDB" id="A0A4V2SQ75"/>